<evidence type="ECO:0000256" key="4">
    <source>
        <dbReference type="ARBA" id="ARBA00061376"/>
    </source>
</evidence>
<evidence type="ECO:0000313" key="8">
    <source>
        <dbReference type="EMBL" id="KAF4636143.1"/>
    </source>
</evidence>
<evidence type="ECO:0000313" key="9">
    <source>
        <dbReference type="Proteomes" id="UP000566819"/>
    </source>
</evidence>
<dbReference type="InterPro" id="IPR027267">
    <property type="entry name" value="AH/BAR_dom_sf"/>
</dbReference>
<feature type="compositionally biased region" description="Basic and acidic residues" evidence="6">
    <location>
        <begin position="1097"/>
        <end position="1117"/>
    </location>
</feature>
<proteinExistence type="inferred from homology"/>
<feature type="compositionally biased region" description="Basic and acidic residues" evidence="6">
    <location>
        <begin position="1067"/>
        <end position="1090"/>
    </location>
</feature>
<dbReference type="InterPro" id="IPR003395">
    <property type="entry name" value="RecF/RecN/SMC_N"/>
</dbReference>
<accession>A0A8H4RV38</accession>
<dbReference type="GO" id="GO:0003962">
    <property type="term" value="F:cystathionine gamma-synthase activity"/>
    <property type="evidence" value="ECO:0007669"/>
    <property type="project" value="TreeGrafter"/>
</dbReference>
<evidence type="ECO:0000256" key="6">
    <source>
        <dbReference type="SAM" id="MobiDB-lite"/>
    </source>
</evidence>
<dbReference type="Proteomes" id="UP000566819">
    <property type="component" value="Unassembled WGS sequence"/>
</dbReference>
<comment type="similarity">
    <text evidence="4">Belongs to the trans-sulfuration enzymes family. MET7 subfamily.</text>
</comment>
<feature type="region of interest" description="Disordered" evidence="6">
    <location>
        <begin position="168"/>
        <end position="232"/>
    </location>
</feature>
<feature type="coiled-coil region" evidence="5">
    <location>
        <begin position="1344"/>
        <end position="1406"/>
    </location>
</feature>
<dbReference type="Gene3D" id="3.90.1150.10">
    <property type="entry name" value="Aspartate Aminotransferase, domain 1"/>
    <property type="match status" value="1"/>
</dbReference>
<feature type="compositionally biased region" description="Basic and acidic residues" evidence="6">
    <location>
        <begin position="205"/>
        <end position="215"/>
    </location>
</feature>
<dbReference type="InterPro" id="IPR015424">
    <property type="entry name" value="PyrdxlP-dep_Trfase"/>
</dbReference>
<dbReference type="InterPro" id="IPR000277">
    <property type="entry name" value="Cys/Met-Metab_PyrdxlP-dep_enz"/>
</dbReference>
<keyword evidence="9" id="KW-1185">Reference proteome</keyword>
<dbReference type="FunFam" id="3.90.1150.10:FF:000063">
    <property type="entry name" value="Probable cystathionine gamma-synthase"/>
    <property type="match status" value="1"/>
</dbReference>
<evidence type="ECO:0000259" key="7">
    <source>
        <dbReference type="Pfam" id="PF02463"/>
    </source>
</evidence>
<dbReference type="Gene3D" id="1.20.1270.60">
    <property type="entry name" value="Arfaptin homology (AH) domain/BAR domain"/>
    <property type="match status" value="1"/>
</dbReference>
<feature type="compositionally biased region" description="Polar residues" evidence="6">
    <location>
        <begin position="636"/>
        <end position="645"/>
    </location>
</feature>
<dbReference type="InterPro" id="IPR027417">
    <property type="entry name" value="P-loop_NTPase"/>
</dbReference>
<dbReference type="SUPFAM" id="SSF52540">
    <property type="entry name" value="P-loop containing nucleoside triphosphate hydrolases"/>
    <property type="match status" value="1"/>
</dbReference>
<keyword evidence="5" id="KW-0175">Coiled coil</keyword>
<dbReference type="Gene3D" id="3.40.50.300">
    <property type="entry name" value="P-loop containing nucleotide triphosphate hydrolases"/>
    <property type="match status" value="2"/>
</dbReference>
<comment type="pathway">
    <text evidence="3">Amino-acid biosynthesis; L-methionine biosynthesis via de novo pathway.</text>
</comment>
<evidence type="ECO:0000256" key="3">
    <source>
        <dbReference type="ARBA" id="ARBA00034478"/>
    </source>
</evidence>
<dbReference type="GO" id="GO:0030170">
    <property type="term" value="F:pyridoxal phosphate binding"/>
    <property type="evidence" value="ECO:0007669"/>
    <property type="project" value="InterPro"/>
</dbReference>
<feature type="coiled-coil region" evidence="5">
    <location>
        <begin position="891"/>
        <end position="939"/>
    </location>
</feature>
<evidence type="ECO:0000256" key="1">
    <source>
        <dbReference type="ARBA" id="ARBA00001933"/>
    </source>
</evidence>
<gene>
    <name evidence="8" type="ORF">G7Y89_g1946</name>
</gene>
<evidence type="ECO:0000256" key="2">
    <source>
        <dbReference type="ARBA" id="ARBA00022898"/>
    </source>
</evidence>
<protein>
    <recommendedName>
        <fullName evidence="7">RecF/RecN/SMC N-terminal domain-containing protein</fullName>
    </recommendedName>
</protein>
<dbReference type="PANTHER" id="PTHR42699:SF1">
    <property type="entry name" value="CYSTATHIONINE GAMMA-SYNTHASE-RELATED"/>
    <property type="match status" value="1"/>
</dbReference>
<dbReference type="Gene3D" id="3.40.640.10">
    <property type="entry name" value="Type I PLP-dependent aspartate aminotransferase-like (Major domain)"/>
    <property type="match status" value="1"/>
</dbReference>
<feature type="region of interest" description="Disordered" evidence="6">
    <location>
        <begin position="625"/>
        <end position="662"/>
    </location>
</feature>
<dbReference type="Pfam" id="PF02463">
    <property type="entry name" value="SMC_N"/>
    <property type="match status" value="1"/>
</dbReference>
<feature type="domain" description="RecF/RecN/SMC N-terminal" evidence="7">
    <location>
        <begin position="724"/>
        <end position="1708"/>
    </location>
</feature>
<dbReference type="EMBL" id="JAAMPI010000080">
    <property type="protein sequence ID" value="KAF4636143.1"/>
    <property type="molecule type" value="Genomic_DNA"/>
</dbReference>
<name>A0A8H4RV38_9HELO</name>
<feature type="coiled-coil region" evidence="5">
    <location>
        <begin position="979"/>
        <end position="1006"/>
    </location>
</feature>
<dbReference type="InterPro" id="IPR015421">
    <property type="entry name" value="PyrdxlP-dep_Trfase_major"/>
</dbReference>
<evidence type="ECO:0000256" key="5">
    <source>
        <dbReference type="SAM" id="Coils"/>
    </source>
</evidence>
<keyword evidence="2" id="KW-0663">Pyridoxal phosphate</keyword>
<sequence>MSVIELGGSIPALTPHASSVSLPTWADNVAYEEAQPRVMNKMTTGYPRFFIHKAIVAFAEDVVKKYGNTDLSAMLFPSCRTAQGCVDFILVREPSIPPHHLQIVDLVLDKRRPISETLAKVFPSVSAVLFRKYLFPIAKQYWQHSGAGISSRRAEFCHGLFQEGVLIDERTSQPSKNGTNGFPKPCKGPRRYQRASTDKIPLIPKPDRASSEEAQQKPSTNESPDTRESSQFLEERFGRNLDVSLVENAKLAIRRRISGTLMGEVDLSVAPSLQITSSARGSLSHDDVYLYPCGMNSIFNAHKMMLKARGQLKSISFGFPYIDTLKILEKFGPGCLFYGNGSSADLDDLEARLERGERYLALFCEFPGNPMLKCPDLKRIRALADTYGFGMVVDETIGNFINVNVFPYADVVVSSLTKIFSGECNVMGEVQYEDNYWAEDAIFMERNSRHFVSRIERINDNAEVICDILRIHPLVKAVYYPKYNQSREFYDACRTPTGGYGGLLSFEFQTKAQAIAFFDRIETAKGPSLGTNFTLTSPYVILAHFLELEWAAQFGVPADLIRISVGLEDADDLKSRFAEALLAAEKIGVLNSSGQGFIYMAPQKRSRREDDDEIIAVESASSSLRHESHRKKVRLSVNQFQASKSRSARGPTPTDSSSDEDEDLLNVAEEYTSAPPASTQYEILRDGDFKHLQNPDHDDRIATQRLVARKQLMGENREADNAIIQEITCYNFMCHERLSVKLGPLINFVVGHNGSGKSAVLTAITLCLGGKAASTNRGASLKSLIKTGTDSAILVIKLKNEGNDAYQPDVYGESIIIERHFSRSGGSSYKLKSAMGRVISSKKADVDDIIEYYQLQVDNPMNVLTQDAAKSFITSSTPSQKYKFFVEGVQLEALDNDYKVVSELCDNIERKLEDTKGDIEDLKKNADAAIEKRRIVQEHEGMRLAAKNLQRQSAWSQVVAAQQKIGDQQKEVALISEALQKTDNMLERARTTARQIEEELVPLKEEEKKAKAVHKEASDEVQKVHSQQREIRNNLVAAKKKVTDFKADIEAEVQRMEDANGGAQARKATELHEAEQATRDTKDALKRNEEEGPTLEGQRRAAAEELKKTETSVTQKRQEVEQIRNRLKSLTQNREDIMAGYDTRLPQLLKMIRDQQSQFKEKPVGPIGFHITVLKPSWSNTIETVLGNALNSFVVTCKSDQTVLSRMIKHLNMQSTTPVIIGNRHPINTNGNEPDPQYETILRVLDIDDDLVRNQLIINQSIEQSILVPKRTDALRIMYDQPSKPRNVRQCFSHHDSRRDYGHRFAWTGRNKNLEDMTGVKYQFRKSRMKSDAETQIHYQKDIFAQAERDRVKAENESAQARAKLQKLQTGITQHKRECDKLKIAVQRAEEKCEALQAELDRDTVEDGRFEALKGLLEEAERALEIDQTSYGNLTEAKEALADCEAKLRKAQERFRRIEQARKLELINKNAAFEKVNDLEGAKAHAIRKKDQQAAQVESFTAQASQVSARVPINEGETSASLDAKIKKMQSQIKAYNRRVGGTDQEVYEAAIEAMEKHNNAKTSRKEIEGILEALKHSFMKRIVMFRRFQQHISARSRINFNYLLSERAFRGKLTIDHINKKLDVHVEPDEMTKSGKGRQTKTLSGGEKSFSSICLLLSLWEAMGAPLRCLDEFDVFMDDVNRDVSTKMIISAARRSVGRQFILITPKALVPELQVRKILFDPREKQRRIDEMVQDDD</sequence>
<dbReference type="Pfam" id="PF01053">
    <property type="entry name" value="Cys_Met_Meta_PP"/>
    <property type="match status" value="1"/>
</dbReference>
<dbReference type="SUPFAM" id="SSF53383">
    <property type="entry name" value="PLP-dependent transferases"/>
    <property type="match status" value="1"/>
</dbReference>
<dbReference type="InterPro" id="IPR015422">
    <property type="entry name" value="PyrdxlP-dep_Trfase_small"/>
</dbReference>
<comment type="caution">
    <text evidence="8">The sequence shown here is derived from an EMBL/GenBank/DDBJ whole genome shotgun (WGS) entry which is preliminary data.</text>
</comment>
<dbReference type="GO" id="GO:0019346">
    <property type="term" value="P:transsulfuration"/>
    <property type="evidence" value="ECO:0007669"/>
    <property type="project" value="InterPro"/>
</dbReference>
<comment type="cofactor">
    <cofactor evidence="1">
        <name>pyridoxal 5'-phosphate</name>
        <dbReference type="ChEBI" id="CHEBI:597326"/>
    </cofactor>
</comment>
<dbReference type="PANTHER" id="PTHR42699">
    <property type="match status" value="1"/>
</dbReference>
<organism evidence="8 9">
    <name type="scientific">Cudoniella acicularis</name>
    <dbReference type="NCBI Taxonomy" id="354080"/>
    <lineage>
        <taxon>Eukaryota</taxon>
        <taxon>Fungi</taxon>
        <taxon>Dikarya</taxon>
        <taxon>Ascomycota</taxon>
        <taxon>Pezizomycotina</taxon>
        <taxon>Leotiomycetes</taxon>
        <taxon>Helotiales</taxon>
        <taxon>Tricladiaceae</taxon>
        <taxon>Cudoniella</taxon>
    </lineage>
</organism>
<dbReference type="OrthoDB" id="10265785at2759"/>
<reference evidence="8 9" key="1">
    <citation type="submission" date="2020-03" db="EMBL/GenBank/DDBJ databases">
        <title>Draft Genome Sequence of Cudoniella acicularis.</title>
        <authorList>
            <person name="Buettner E."/>
            <person name="Kellner H."/>
        </authorList>
    </citation>
    <scope>NUCLEOTIDE SEQUENCE [LARGE SCALE GENOMIC DNA]</scope>
    <source>
        <strain evidence="8 9">DSM 108380</strain>
    </source>
</reference>
<feature type="coiled-coil region" evidence="5">
    <location>
        <begin position="1434"/>
        <end position="1461"/>
    </location>
</feature>
<feature type="region of interest" description="Disordered" evidence="6">
    <location>
        <begin position="1058"/>
        <end position="1117"/>
    </location>
</feature>
<dbReference type="InterPro" id="IPR051750">
    <property type="entry name" value="Trans-sulfuration_enzymes"/>
</dbReference>